<proteinExistence type="predicted"/>
<sequence length="170" mass="19910">MEFDKSRVYTAVNADELKVGSKCFYSWNLQDLKYSVEHDRQQDIGIVTEIYDESNTCRFQINFDIDREDISDGAYALIYLLEPPQFNSFSTLEKLKEYIFRFGNTIKSKNDEEQYLMIGNSLDGNVLLKSINNNEIKEVPIYELVYDYVFISNGYPLGENKEIERLCKKS</sequence>
<reference evidence="1" key="1">
    <citation type="journal article" date="2021" name="Proc. Natl. Acad. Sci. U.S.A.">
        <title>A Catalog of Tens of Thousands of Viruses from Human Metagenomes Reveals Hidden Associations with Chronic Diseases.</title>
        <authorList>
            <person name="Tisza M.J."/>
            <person name="Buck C.B."/>
        </authorList>
    </citation>
    <scope>NUCLEOTIDE SEQUENCE</scope>
    <source>
        <strain evidence="1">CtvSF8</strain>
    </source>
</reference>
<evidence type="ECO:0000313" key="1">
    <source>
        <dbReference type="EMBL" id="DAD70576.1"/>
    </source>
</evidence>
<dbReference type="EMBL" id="BK015868">
    <property type="protein sequence ID" value="DAD70576.1"/>
    <property type="molecule type" value="Genomic_DNA"/>
</dbReference>
<name>A0A8S5LL53_9CAUD</name>
<protein>
    <submittedName>
        <fullName evidence="1">Uncharacterized protein</fullName>
    </submittedName>
</protein>
<organism evidence="1">
    <name type="scientific">Podoviridae sp. ctvSF8</name>
    <dbReference type="NCBI Taxonomy" id="2827621"/>
    <lineage>
        <taxon>Viruses</taxon>
        <taxon>Duplodnaviria</taxon>
        <taxon>Heunggongvirae</taxon>
        <taxon>Uroviricota</taxon>
        <taxon>Caudoviricetes</taxon>
    </lineage>
</organism>
<accession>A0A8S5LL53</accession>